<protein>
    <submittedName>
        <fullName evidence="1">Uncharacterized protein</fullName>
    </submittedName>
</protein>
<name>A0A345L367_9CAUD</name>
<evidence type="ECO:0000313" key="2">
    <source>
        <dbReference type="Proteomes" id="UP000260058"/>
    </source>
</evidence>
<dbReference type="GeneID" id="65114614"/>
<dbReference type="RefSeq" id="YP_010096954.1">
    <property type="nucleotide sequence ID" value="NC_055754.1"/>
</dbReference>
<dbReference type="KEGG" id="vg:65114614"/>
<organism evidence="1 2">
    <name type="scientific">Gordonia phage Frokostdame</name>
    <dbReference type="NCBI Taxonomy" id="2250320"/>
    <lineage>
        <taxon>Viruses</taxon>
        <taxon>Duplodnaviria</taxon>
        <taxon>Heunggongvirae</taxon>
        <taxon>Uroviricota</taxon>
        <taxon>Caudoviricetes</taxon>
        <taxon>Jujuvirus</taxon>
        <taxon>Jujuvirus frokostdame</taxon>
    </lineage>
</organism>
<reference evidence="2" key="1">
    <citation type="submission" date="2018-06" db="EMBL/GenBank/DDBJ databases">
        <authorList>
            <person name="Zhirakovskaya E."/>
        </authorList>
    </citation>
    <scope>NUCLEOTIDE SEQUENCE [LARGE SCALE GENOMIC DNA]</scope>
</reference>
<proteinExistence type="predicted"/>
<dbReference type="Proteomes" id="UP000260058">
    <property type="component" value="Segment"/>
</dbReference>
<accession>A0A345L367</accession>
<dbReference type="EMBL" id="MH536818">
    <property type="protein sequence ID" value="AXH49719.1"/>
    <property type="molecule type" value="Genomic_DNA"/>
</dbReference>
<gene>
    <name evidence="1" type="primary">77</name>
    <name evidence="1" type="ORF">SEA_FROKOSTDAME_77</name>
</gene>
<keyword evidence="2" id="KW-1185">Reference proteome</keyword>
<sequence length="94" mass="10223">MNSEKRSKVVAVDTSDACDSTTEWHIHVMRHPSFGRLPSGRPHADDMPADALRALLAFAIEGLALSGVGEAAQIVRDELAHHWPDDVDAEVVEP</sequence>
<evidence type="ECO:0000313" key="1">
    <source>
        <dbReference type="EMBL" id="AXH49719.1"/>
    </source>
</evidence>